<feature type="domain" description="DNA polymerase III beta sliding clamp central" evidence="12">
    <location>
        <begin position="132"/>
        <end position="255"/>
    </location>
</feature>
<evidence type="ECO:0000256" key="3">
    <source>
        <dbReference type="ARBA" id="ARBA00021035"/>
    </source>
</evidence>
<evidence type="ECO:0000313" key="18">
    <source>
        <dbReference type="EMBL" id="NKT79728.1"/>
    </source>
</evidence>
<keyword evidence="8 10" id="KW-0239">DNA-directed DNA polymerase</keyword>
<comment type="similarity">
    <text evidence="2 10">Belongs to the beta sliding clamp family.</text>
</comment>
<comment type="caution">
    <text evidence="14">The sequence shown here is derived from an EMBL/GenBank/DDBJ whole genome shotgun (WGS) entry which is preliminary data.</text>
</comment>
<keyword evidence="6 10" id="KW-0548">Nucleotidyltransferase</keyword>
<keyword evidence="5 10" id="KW-0808">Transferase</keyword>
<evidence type="ECO:0000313" key="16">
    <source>
        <dbReference type="EMBL" id="MBM4714309.1"/>
    </source>
</evidence>
<dbReference type="PIRSF" id="PIRSF000804">
    <property type="entry name" value="DNA_pol_III_b"/>
    <property type="match status" value="1"/>
</dbReference>
<dbReference type="EMBL" id="WUXR01000002">
    <property type="protein sequence ID" value="MBM4564770.1"/>
    <property type="molecule type" value="Genomic_DNA"/>
</dbReference>
<dbReference type="Proteomes" id="UP000706122">
    <property type="component" value="Unassembled WGS sequence"/>
</dbReference>
<dbReference type="EMBL" id="LWIC01000006">
    <property type="protein sequence ID" value="ORM25372.1"/>
    <property type="molecule type" value="Genomic_DNA"/>
</dbReference>
<evidence type="ECO:0000256" key="4">
    <source>
        <dbReference type="ARBA" id="ARBA00022490"/>
    </source>
</evidence>
<dbReference type="GeneID" id="57575526"/>
<evidence type="ECO:0000256" key="9">
    <source>
        <dbReference type="ARBA" id="ARBA00023125"/>
    </source>
</evidence>
<dbReference type="Proteomes" id="UP000603463">
    <property type="component" value="Unassembled WGS sequence"/>
</dbReference>
<dbReference type="GO" id="GO:0042802">
    <property type="term" value="F:identical protein binding"/>
    <property type="evidence" value="ECO:0007669"/>
    <property type="project" value="UniProtKB-ARBA"/>
</dbReference>
<dbReference type="GO" id="GO:0008408">
    <property type="term" value="F:3'-5' exonuclease activity"/>
    <property type="evidence" value="ECO:0007669"/>
    <property type="project" value="InterPro"/>
</dbReference>
<evidence type="ECO:0000313" key="21">
    <source>
        <dbReference type="Proteomes" id="UP000193518"/>
    </source>
</evidence>
<keyword evidence="4 10" id="KW-0963">Cytoplasm</keyword>
<evidence type="ECO:0000259" key="12">
    <source>
        <dbReference type="Pfam" id="PF02767"/>
    </source>
</evidence>
<dbReference type="Pfam" id="PF00712">
    <property type="entry name" value="DNA_pol3_beta"/>
    <property type="match status" value="1"/>
</dbReference>
<comment type="function">
    <text evidence="10">Confers DNA tethering and processivity to DNA polymerases and other proteins. Acts as a clamp, forming a ring around DNA (a reaction catalyzed by the clamp-loading complex) which diffuses in an ATP-independent manner freely and bidirectionally along dsDNA. Initially characterized for its ability to contact the catalytic subunit of DNA polymerase III (Pol III), a complex, multichain enzyme responsible for most of the replicative synthesis in bacteria; Pol III exhibits 3'-5' exonuclease proofreading activity. The beta chain is required for initiation of replication as well as for processivity of DNA replication.</text>
</comment>
<evidence type="ECO:0000313" key="19">
    <source>
        <dbReference type="EMBL" id="NKW43251.1"/>
    </source>
</evidence>
<evidence type="ECO:0000256" key="6">
    <source>
        <dbReference type="ARBA" id="ARBA00022695"/>
    </source>
</evidence>
<feature type="domain" description="DNA polymerase III beta sliding clamp C-terminal" evidence="13">
    <location>
        <begin position="257"/>
        <end position="369"/>
    </location>
</feature>
<dbReference type="InterPro" id="IPR022634">
    <property type="entry name" value="DNA_polIII_beta_N"/>
</dbReference>
<evidence type="ECO:0000256" key="2">
    <source>
        <dbReference type="ARBA" id="ARBA00010752"/>
    </source>
</evidence>
<evidence type="ECO:0000259" key="13">
    <source>
        <dbReference type="Pfam" id="PF02768"/>
    </source>
</evidence>
<dbReference type="Proteomes" id="UP000808906">
    <property type="component" value="Unassembled WGS sequence"/>
</dbReference>
<dbReference type="NCBIfam" id="TIGR00663">
    <property type="entry name" value="dnan"/>
    <property type="match status" value="1"/>
</dbReference>
<dbReference type="EMBL" id="WUYZ01000001">
    <property type="protein sequence ID" value="NKS25151.1"/>
    <property type="molecule type" value="Genomic_DNA"/>
</dbReference>
<dbReference type="AlphaFoldDB" id="A0A9Q2SR46"/>
<dbReference type="EMBL" id="WVBC01000030">
    <property type="protein sequence ID" value="NKT79728.1"/>
    <property type="molecule type" value="Genomic_DNA"/>
</dbReference>
<reference evidence="20 21" key="1">
    <citation type="journal article" date="2016" name="Genome Biol. Evol.">
        <title>Pangenome and Phylogenomic Analysis of the Pathogenic Actinobacterium Rhodococcus equi.</title>
        <authorList>
            <person name="Anastasi E."/>
            <person name="MacArthur I."/>
            <person name="Scortti M."/>
            <person name="Alvarez S."/>
            <person name="Giguere S."/>
            <person name="Vazquez-Boland J.A."/>
        </authorList>
    </citation>
    <scope>NUCLEOTIDE SEQUENCE [LARGE SCALE GENOMIC DNA]</scope>
    <source>
        <strain evidence="20 21">PAM1271</strain>
    </source>
</reference>
<evidence type="ECO:0000256" key="10">
    <source>
        <dbReference type="PIRNR" id="PIRNR000804"/>
    </source>
</evidence>
<feature type="domain" description="DNA polymerase III beta sliding clamp N-terminal" evidence="11">
    <location>
        <begin position="6"/>
        <end position="123"/>
    </location>
</feature>
<evidence type="ECO:0000313" key="17">
    <source>
        <dbReference type="EMBL" id="NKS25151.1"/>
    </source>
</evidence>
<dbReference type="GO" id="GO:0003677">
    <property type="term" value="F:DNA binding"/>
    <property type="evidence" value="ECO:0007669"/>
    <property type="project" value="UniProtKB-UniRule"/>
</dbReference>
<evidence type="ECO:0000259" key="11">
    <source>
        <dbReference type="Pfam" id="PF00712"/>
    </source>
</evidence>
<evidence type="ECO:0000313" key="22">
    <source>
        <dbReference type="Proteomes" id="UP000808906"/>
    </source>
</evidence>
<evidence type="ECO:0000313" key="15">
    <source>
        <dbReference type="EMBL" id="MBM4627689.1"/>
    </source>
</evidence>
<evidence type="ECO:0000313" key="14">
    <source>
        <dbReference type="EMBL" id="MBM4564770.1"/>
    </source>
</evidence>
<organism evidence="14 22">
    <name type="scientific">Rhodococcus hoagii</name>
    <name type="common">Corynebacterium equii</name>
    <dbReference type="NCBI Taxonomy" id="43767"/>
    <lineage>
        <taxon>Bacteria</taxon>
        <taxon>Bacillati</taxon>
        <taxon>Actinomycetota</taxon>
        <taxon>Actinomycetes</taxon>
        <taxon>Mycobacteriales</taxon>
        <taxon>Nocardiaceae</taxon>
        <taxon>Prescottella</taxon>
    </lineage>
</organism>
<dbReference type="Gene3D" id="3.10.150.10">
    <property type="entry name" value="DNA Polymerase III, subunit A, domain 2"/>
    <property type="match status" value="3"/>
</dbReference>
<protein>
    <recommendedName>
        <fullName evidence="3 10">Beta sliding clamp</fullName>
    </recommendedName>
</protein>
<dbReference type="GO" id="GO:0005737">
    <property type="term" value="C:cytoplasm"/>
    <property type="evidence" value="ECO:0007669"/>
    <property type="project" value="UniProtKB-SubCell"/>
</dbReference>
<dbReference type="Proteomes" id="UP000738270">
    <property type="component" value="Unassembled WGS sequence"/>
</dbReference>
<dbReference type="PANTHER" id="PTHR30478">
    <property type="entry name" value="DNA POLYMERASE III SUBUNIT BETA"/>
    <property type="match status" value="1"/>
</dbReference>
<dbReference type="EMBL" id="WUXD01000011">
    <property type="protein sequence ID" value="MBM4627689.1"/>
    <property type="molecule type" value="Genomic_DNA"/>
</dbReference>
<dbReference type="InterPro" id="IPR001001">
    <property type="entry name" value="DNA_polIII_beta"/>
</dbReference>
<dbReference type="InterPro" id="IPR046938">
    <property type="entry name" value="DNA_clamp_sf"/>
</dbReference>
<dbReference type="Proteomes" id="UP000193518">
    <property type="component" value="Unassembled WGS sequence"/>
</dbReference>
<dbReference type="GO" id="GO:0009360">
    <property type="term" value="C:DNA polymerase III complex"/>
    <property type="evidence" value="ECO:0007669"/>
    <property type="project" value="InterPro"/>
</dbReference>
<keyword evidence="9" id="KW-0238">DNA-binding</keyword>
<dbReference type="InterPro" id="IPR022637">
    <property type="entry name" value="DNA_polIII_beta_cen"/>
</dbReference>
<dbReference type="FunFam" id="3.10.150.10:FF:000001">
    <property type="entry name" value="Beta sliding clamp"/>
    <property type="match status" value="1"/>
</dbReference>
<dbReference type="GO" id="GO:0003887">
    <property type="term" value="F:DNA-directed DNA polymerase activity"/>
    <property type="evidence" value="ECO:0007669"/>
    <property type="project" value="UniProtKB-UniRule"/>
</dbReference>
<reference evidence="17" key="3">
    <citation type="journal article" date="2020" name="Environ. Microbiol.">
        <title>The novel and transferable erm(51) gene confers Macrolides, Lincosamides, and Streptogramins B (MLSB) resistance to clonal Rhodococcus equi in the environment.</title>
        <authorList>
            <person name="Huber L."/>
            <person name="Giguere S."/>
            <person name="Slovis N.M."/>
            <person name="Alvarez-Narvaez S."/>
            <person name="Hart K.A."/>
            <person name="Greiter M."/>
            <person name="Morris E.R.A."/>
            <person name="Cohen N.D."/>
        </authorList>
    </citation>
    <scope>NUCLEOTIDE SEQUENCE</scope>
    <source>
        <strain evidence="18">Lh_116_1</strain>
        <strain evidence="17">Lh_141_1</strain>
        <strain evidence="19">Lh_16_1</strain>
    </source>
</reference>
<evidence type="ECO:0000313" key="20">
    <source>
        <dbReference type="EMBL" id="ORM25372.1"/>
    </source>
</evidence>
<dbReference type="InterPro" id="IPR022635">
    <property type="entry name" value="DNA_polIII_beta_C"/>
</dbReference>
<reference evidence="14" key="2">
    <citation type="submission" date="2019-11" db="EMBL/GenBank/DDBJ databases">
        <title>Spread of Macrolides and rifampicin resistant Rhodococcus equi in clinical isolates in the USA.</title>
        <authorList>
            <person name="Alvarez-Narvaez S."/>
            <person name="Huber L."/>
            <person name="Cohen N.D."/>
            <person name="Slovis N."/>
            <person name="Greiter M."/>
            <person name="Giguere S."/>
            <person name="Hart K."/>
        </authorList>
    </citation>
    <scope>NUCLEOTIDE SEQUENCE</scope>
    <source>
        <strain evidence="14">Lh_17</strain>
        <strain evidence="15">Lh_38</strain>
        <strain evidence="16">Lh_5</strain>
    </source>
</reference>
<evidence type="ECO:0000256" key="7">
    <source>
        <dbReference type="ARBA" id="ARBA00022705"/>
    </source>
</evidence>
<gene>
    <name evidence="20" type="ORF">A5N68_15515</name>
    <name evidence="14" type="ORF">GS441_04725</name>
    <name evidence="15" type="ORF">GS453_12655</name>
    <name evidence="17" type="ORF">GS505_04635</name>
    <name evidence="16" type="ORF">GS551_08820</name>
    <name evidence="18" type="ORF">GS882_16590</name>
    <name evidence="19" type="ORF">GS947_16950</name>
</gene>
<name>A0A9Q2SR46_RHOHA</name>
<dbReference type="Proteomes" id="UP000608063">
    <property type="component" value="Unassembled WGS sequence"/>
</dbReference>
<dbReference type="Proteomes" id="UP000605618">
    <property type="component" value="Unassembled WGS sequence"/>
</dbReference>
<dbReference type="FunFam" id="3.10.150.10:FF:000005">
    <property type="entry name" value="Beta sliding clamp"/>
    <property type="match status" value="1"/>
</dbReference>
<comment type="subunit">
    <text evidence="10">Forms a ring-shaped head-to-tail homodimer around DNA.</text>
</comment>
<evidence type="ECO:0000256" key="8">
    <source>
        <dbReference type="ARBA" id="ARBA00022932"/>
    </source>
</evidence>
<evidence type="ECO:0000256" key="5">
    <source>
        <dbReference type="ARBA" id="ARBA00022679"/>
    </source>
</evidence>
<dbReference type="EMBL" id="WUYC01000001">
    <property type="protein sequence ID" value="MBM4714309.1"/>
    <property type="molecule type" value="Genomic_DNA"/>
</dbReference>
<comment type="subcellular location">
    <subcellularLocation>
        <location evidence="1 10">Cytoplasm</location>
    </subcellularLocation>
</comment>
<dbReference type="CDD" id="cd00140">
    <property type="entry name" value="beta_clamp"/>
    <property type="match status" value="1"/>
</dbReference>
<accession>A0A9Q2SR46</accession>
<keyword evidence="7 10" id="KW-0235">DNA replication</keyword>
<dbReference type="Pfam" id="PF02767">
    <property type="entry name" value="DNA_pol3_beta_2"/>
    <property type="match status" value="1"/>
</dbReference>
<dbReference type="RefSeq" id="WP_005516611.1">
    <property type="nucleotide sequence ID" value="NZ_AP024181.1"/>
</dbReference>
<dbReference type="EMBL" id="WVDC01000007">
    <property type="protein sequence ID" value="NKW43251.1"/>
    <property type="molecule type" value="Genomic_DNA"/>
</dbReference>
<dbReference type="PANTHER" id="PTHR30478:SF0">
    <property type="entry name" value="BETA SLIDING CLAMP"/>
    <property type="match status" value="1"/>
</dbReference>
<dbReference type="GO" id="GO:0006271">
    <property type="term" value="P:DNA strand elongation involved in DNA replication"/>
    <property type="evidence" value="ECO:0007669"/>
    <property type="project" value="TreeGrafter"/>
</dbReference>
<dbReference type="SMART" id="SM00480">
    <property type="entry name" value="POL3Bc"/>
    <property type="match status" value="1"/>
</dbReference>
<sequence>MELGSMKFRVAREDFADSVAWVARSLPSRPPVPVLGGVLLGADEQGLTVSGFDYEVSAQVRVSAEVTTTGQVLVSGKLLADITRALPNKPVDVTVDGTRVLIACGSAKFSLPTMPVEDYPQLPTLPQQTGSLPVDLFSEAVSQVAVAAGKDDTLPMLTGIRVEIEGTDVVLAATDRFRLAVRKLEWMPTAGDVTAAVLVPARTLSESAKTLGGNTLSPVELALGAGASVGTEGMLGIVADGRRTTTRLLDAEFPKFRQLLPAEHTAMATVTVAPLVDAIKRVALVAERGAQVRLEFNSEGLVLSAGGDDAGRAEEALEADFQGEPLVIAFNPGYLIDGLNSLHSERVTFGFTTPSRPAVLRPAGEEELERGESGTFAAPESDYIYLLMPVRLPG</sequence>
<evidence type="ECO:0000256" key="1">
    <source>
        <dbReference type="ARBA" id="ARBA00004496"/>
    </source>
</evidence>
<dbReference type="Pfam" id="PF02768">
    <property type="entry name" value="DNA_pol3_beta_3"/>
    <property type="match status" value="1"/>
</dbReference>
<proteinExistence type="inferred from homology"/>
<dbReference type="SUPFAM" id="SSF55979">
    <property type="entry name" value="DNA clamp"/>
    <property type="match status" value="3"/>
</dbReference>